<dbReference type="InterPro" id="IPR026506">
    <property type="entry name" value="GDPGP"/>
</dbReference>
<dbReference type="PANTHER" id="PTHR20884:SF8">
    <property type="entry name" value="GDP-D-GLUCOSE PHOSPHORYLASE 1"/>
    <property type="match status" value="1"/>
</dbReference>
<dbReference type="PANTHER" id="PTHR20884">
    <property type="entry name" value="GDP-D-GLUCOSE PHOSPHORYLASE 1"/>
    <property type="match status" value="1"/>
</dbReference>
<sequence length="372" mass="41856">MMSRTYSHSDSYSDSHSDSHSDSLAQSLTQQLYSAWQQAVANNKLINQFIATTDDTEGRWLQGDAIAFGIKHHNGQNTYYARNLTQNRPIQGAVEEKQIDGLGFTCQFNGYRALRPGGQPKPVGRQADISPDPERCRFSCQNPRDPLSLLNRQPLLQRPLQHFVWRAYYNAAPIDPDGHFLWVPTDSTTGLVHLPQRLSLKLLEDAFTLFQQLEHTLLFFNSLHSGASVNHIHFQAMNYAQPLPAELWPLAKRSPGRPDLPDYDLLEGYPANVMVFSVQSNPQTVFKWIDIMQQQEIPFNLMFLGDRLILIPRSADHEIVSEFPGNSIAALGMCGKIITVDRAGYLQANKEAIESAFAKMTLDVFGAIAKSK</sequence>
<dbReference type="GO" id="GO:0005737">
    <property type="term" value="C:cytoplasm"/>
    <property type="evidence" value="ECO:0007669"/>
    <property type="project" value="UniProtKB-SubCell"/>
</dbReference>
<feature type="compositionally biased region" description="Basic and acidic residues" evidence="1">
    <location>
        <begin position="11"/>
        <end position="21"/>
    </location>
</feature>
<dbReference type="Gene3D" id="3.30.428.70">
    <property type="match status" value="1"/>
</dbReference>
<dbReference type="AlphaFoldDB" id="A0A0P8BKD3"/>
<dbReference type="InterPro" id="IPR043171">
    <property type="entry name" value="Ap4A_phos1/2-like"/>
</dbReference>
<evidence type="ECO:0000313" key="2">
    <source>
        <dbReference type="EMBL" id="KPQ34171.1"/>
    </source>
</evidence>
<feature type="compositionally biased region" description="Low complexity" evidence="1">
    <location>
        <begin position="1"/>
        <end position="10"/>
    </location>
</feature>
<feature type="region of interest" description="Disordered" evidence="1">
    <location>
        <begin position="1"/>
        <end position="23"/>
    </location>
</feature>
<comment type="caution">
    <text evidence="2">The sequence shown here is derived from an EMBL/GenBank/DDBJ whole genome shotgun (WGS) entry which is preliminary data.</text>
</comment>
<organism evidence="2 3">
    <name type="scientific">Phormidesmis priestleyi Ana</name>
    <dbReference type="NCBI Taxonomy" id="1666911"/>
    <lineage>
        <taxon>Bacteria</taxon>
        <taxon>Bacillati</taxon>
        <taxon>Cyanobacteriota</taxon>
        <taxon>Cyanophyceae</taxon>
        <taxon>Leptolyngbyales</taxon>
        <taxon>Leptolyngbyaceae</taxon>
        <taxon>Phormidesmis</taxon>
    </lineage>
</organism>
<evidence type="ECO:0000313" key="3">
    <source>
        <dbReference type="Proteomes" id="UP000050465"/>
    </source>
</evidence>
<dbReference type="Proteomes" id="UP000050465">
    <property type="component" value="Unassembled WGS sequence"/>
</dbReference>
<evidence type="ECO:0008006" key="4">
    <source>
        <dbReference type="Google" id="ProtNLM"/>
    </source>
</evidence>
<dbReference type="EMBL" id="LJZR01000022">
    <property type="protein sequence ID" value="KPQ34171.1"/>
    <property type="molecule type" value="Genomic_DNA"/>
</dbReference>
<protein>
    <recommendedName>
        <fullName evidence="4">DUF4922 domain-containing protein</fullName>
    </recommendedName>
</protein>
<dbReference type="GO" id="GO:0080048">
    <property type="term" value="F:GDP-D-glucose phosphorylase activity"/>
    <property type="evidence" value="ECO:0007669"/>
    <property type="project" value="InterPro"/>
</dbReference>
<accession>A0A0P8BKD3</accession>
<gene>
    <name evidence="2" type="ORF">HLUCCA11_15595</name>
</gene>
<name>A0A0P8BKD3_9CYAN</name>
<evidence type="ECO:0000256" key="1">
    <source>
        <dbReference type="SAM" id="MobiDB-lite"/>
    </source>
</evidence>
<dbReference type="GO" id="GO:0000166">
    <property type="term" value="F:nucleotide binding"/>
    <property type="evidence" value="ECO:0007669"/>
    <property type="project" value="UniProtKB-KW"/>
</dbReference>
<proteinExistence type="predicted"/>
<dbReference type="GO" id="GO:0005085">
    <property type="term" value="F:guanyl-nucleotide exchange factor activity"/>
    <property type="evidence" value="ECO:0007669"/>
    <property type="project" value="UniProtKB-KW"/>
</dbReference>
<dbReference type="STRING" id="1666911.HLUCCA11_15595"/>
<dbReference type="GO" id="GO:0016787">
    <property type="term" value="F:hydrolase activity"/>
    <property type="evidence" value="ECO:0007669"/>
    <property type="project" value="UniProtKB-KW"/>
</dbReference>
<reference evidence="2 3" key="1">
    <citation type="submission" date="2015-09" db="EMBL/GenBank/DDBJ databases">
        <title>Identification and resolution of microdiversity through metagenomic sequencing of parallel consortia.</title>
        <authorList>
            <person name="Nelson W.C."/>
            <person name="Romine M.F."/>
            <person name="Lindemann S.R."/>
        </authorList>
    </citation>
    <scope>NUCLEOTIDE SEQUENCE [LARGE SCALE GENOMIC DNA]</scope>
    <source>
        <strain evidence="2">Ana</strain>
    </source>
</reference>
<dbReference type="GO" id="GO:0006006">
    <property type="term" value="P:glucose metabolic process"/>
    <property type="evidence" value="ECO:0007669"/>
    <property type="project" value="TreeGrafter"/>
</dbReference>